<proteinExistence type="predicted"/>
<evidence type="ECO:0000313" key="2">
    <source>
        <dbReference type="EMBL" id="ERJ11876.1"/>
    </source>
</evidence>
<comment type="caution">
    <text evidence="2">The sequence shown here is derived from an EMBL/GenBank/DDBJ whole genome shotgun (WGS) entry which is preliminary data.</text>
</comment>
<name>U2EAM8_9MOLU</name>
<dbReference type="AlphaFoldDB" id="U2EAM8"/>
<gene>
    <name evidence="2" type="ORF">HLPCO_002116</name>
</gene>
<feature type="transmembrane region" description="Helical" evidence="1">
    <location>
        <begin position="81"/>
        <end position="100"/>
    </location>
</feature>
<evidence type="ECO:0000256" key="1">
    <source>
        <dbReference type="SAM" id="Phobius"/>
    </source>
</evidence>
<dbReference type="STRING" id="1033810.HLPCO_002116"/>
<dbReference type="InParanoid" id="U2EAM8"/>
<feature type="transmembrane region" description="Helical" evidence="1">
    <location>
        <begin position="49"/>
        <end position="69"/>
    </location>
</feature>
<organism evidence="2 3">
    <name type="scientific">Haloplasma contractile SSD-17B</name>
    <dbReference type="NCBI Taxonomy" id="1033810"/>
    <lineage>
        <taxon>Bacteria</taxon>
        <taxon>Bacillati</taxon>
        <taxon>Mycoplasmatota</taxon>
        <taxon>Mollicutes</taxon>
        <taxon>Haloplasmatales</taxon>
        <taxon>Haloplasmataceae</taxon>
        <taxon>Haloplasma</taxon>
    </lineage>
</organism>
<dbReference type="EMBL" id="AFNU02000007">
    <property type="protein sequence ID" value="ERJ11876.1"/>
    <property type="molecule type" value="Genomic_DNA"/>
</dbReference>
<dbReference type="Proteomes" id="UP000005707">
    <property type="component" value="Unassembled WGS sequence"/>
</dbReference>
<reference evidence="2 3" key="2">
    <citation type="journal article" date="2013" name="PLoS ONE">
        <title>INDIGO - INtegrated Data Warehouse of MIcrobial GenOmes with Examples from the Red Sea Extremophiles.</title>
        <authorList>
            <person name="Alam I."/>
            <person name="Antunes A."/>
            <person name="Kamau A.A."/>
            <person name="Ba Alawi W."/>
            <person name="Kalkatawi M."/>
            <person name="Stingl U."/>
            <person name="Bajic V.B."/>
        </authorList>
    </citation>
    <scope>NUCLEOTIDE SEQUENCE [LARGE SCALE GENOMIC DNA]</scope>
    <source>
        <strain evidence="2 3">SSD-17B</strain>
    </source>
</reference>
<sequence length="208" mass="23907">MYYYADHMVNGLGYFLAGFATVSVMMILFVKSMNTSLNEINYWFKKNGLLLITIQVVLISILTIVRHLVGNEGMMSDKVYLLFPLLVCLNLIATGFEFLYKYRRRLKSASHIKGTIIGFKKGIFYYYPVIKYTDPEDGQVVRYESEYNALTKIGLHKQVKLLLYKEDGKKKCQRKSVLFMYLVPALFTINGLSGLVLILITIGAFLFE</sequence>
<accession>U2EAM8</accession>
<keyword evidence="1" id="KW-0472">Membrane</keyword>
<evidence type="ECO:0000313" key="3">
    <source>
        <dbReference type="Proteomes" id="UP000005707"/>
    </source>
</evidence>
<protein>
    <submittedName>
        <fullName evidence="2">Uncharacterized protein</fullName>
    </submittedName>
</protein>
<feature type="transmembrane region" description="Helical" evidence="1">
    <location>
        <begin position="12"/>
        <end position="29"/>
    </location>
</feature>
<keyword evidence="1" id="KW-0812">Transmembrane</keyword>
<feature type="transmembrane region" description="Helical" evidence="1">
    <location>
        <begin position="178"/>
        <end position="207"/>
    </location>
</feature>
<keyword evidence="1" id="KW-1133">Transmembrane helix</keyword>
<keyword evidence="3" id="KW-1185">Reference proteome</keyword>
<reference evidence="2 3" key="1">
    <citation type="journal article" date="2011" name="J. Bacteriol.">
        <title>Genome sequence of Haloplasma contractile, an unusual contractile bacterium from a deep-sea anoxic brine lake.</title>
        <authorList>
            <person name="Antunes A."/>
            <person name="Alam I."/>
            <person name="El Dorry H."/>
            <person name="Siam R."/>
            <person name="Robertson A."/>
            <person name="Bajic V.B."/>
            <person name="Stingl U."/>
        </authorList>
    </citation>
    <scope>NUCLEOTIDE SEQUENCE [LARGE SCALE GENOMIC DNA]</scope>
    <source>
        <strain evidence="2 3">SSD-17B</strain>
    </source>
</reference>